<evidence type="ECO:0000313" key="3">
    <source>
        <dbReference type="EMBL" id="SFB90548.1"/>
    </source>
</evidence>
<organism evidence="3 4">
    <name type="scientific">Brevinema andersonii</name>
    <dbReference type="NCBI Taxonomy" id="34097"/>
    <lineage>
        <taxon>Bacteria</taxon>
        <taxon>Pseudomonadati</taxon>
        <taxon>Spirochaetota</taxon>
        <taxon>Spirochaetia</taxon>
        <taxon>Brevinematales</taxon>
        <taxon>Brevinemataceae</taxon>
        <taxon>Brevinema</taxon>
    </lineage>
</organism>
<dbReference type="PANTHER" id="PTHR11280">
    <property type="entry name" value="GLUCOSAMINE-6-PHOSPHATE ISOMERASE"/>
    <property type="match status" value="1"/>
</dbReference>
<dbReference type="GO" id="GO:0005975">
    <property type="term" value="P:carbohydrate metabolic process"/>
    <property type="evidence" value="ECO:0007669"/>
    <property type="project" value="InterPro"/>
</dbReference>
<dbReference type="CDD" id="cd01399">
    <property type="entry name" value="GlcN6P_deaminase"/>
    <property type="match status" value="1"/>
</dbReference>
<evidence type="ECO:0000259" key="2">
    <source>
        <dbReference type="Pfam" id="PF01182"/>
    </source>
</evidence>
<dbReference type="InterPro" id="IPR004547">
    <property type="entry name" value="Glucosamine6P_isomerase"/>
</dbReference>
<dbReference type="PANTHER" id="PTHR11280:SF5">
    <property type="entry name" value="GLUCOSAMINE-6-PHOSPHATE ISOMERASE"/>
    <property type="match status" value="1"/>
</dbReference>
<keyword evidence="4" id="KW-1185">Reference proteome</keyword>
<protein>
    <submittedName>
        <fullName evidence="3">Glucosamine-6-phosphate deaminase</fullName>
    </submittedName>
</protein>
<name>A0A1I1EYH4_BREAD</name>
<dbReference type="AlphaFoldDB" id="A0A1I1EYH4"/>
<dbReference type="GO" id="GO:0004342">
    <property type="term" value="F:glucosamine-6-phosphate deaminase activity"/>
    <property type="evidence" value="ECO:0007669"/>
    <property type="project" value="InterPro"/>
</dbReference>
<evidence type="ECO:0000256" key="1">
    <source>
        <dbReference type="ARBA" id="ARBA00022801"/>
    </source>
</evidence>
<accession>A0A1I1EYH4</accession>
<dbReference type="Proteomes" id="UP000240042">
    <property type="component" value="Unassembled WGS sequence"/>
</dbReference>
<dbReference type="STRING" id="34097.SAMN02745150_01266"/>
<dbReference type="EMBL" id="FOKY01000018">
    <property type="protein sequence ID" value="SFB90548.1"/>
    <property type="molecule type" value="Genomic_DNA"/>
</dbReference>
<dbReference type="GO" id="GO:0006043">
    <property type="term" value="P:glucosamine catabolic process"/>
    <property type="evidence" value="ECO:0007669"/>
    <property type="project" value="TreeGrafter"/>
</dbReference>
<sequence>MNVIISKNHEESCRKVADLIIKIIKNNPHPMLGLATGGTTELVYKELVESYNRKEVSFQNVSTINLDEYVGLPLNHEQSYQYYMDYHFFNKVDIDINNTYIPQTNANTELELAQFKNKLAANPRNFQLLGIGSNGHIAFNEPAEQLHADAYIVEIASETIKANARYFSNENEVPKTAFTQGIGDILKAEVIALLATGPNKAKAIQMLLSNDEITTFSPCTFLKAHRNTTIFIDQELADTIKYKNK</sequence>
<dbReference type="Pfam" id="PF01182">
    <property type="entry name" value="Glucosamine_iso"/>
    <property type="match status" value="1"/>
</dbReference>
<gene>
    <name evidence="3" type="ORF">SAMN02745150_01266</name>
</gene>
<proteinExistence type="predicted"/>
<feature type="domain" description="Glucosamine/galactosamine-6-phosphate isomerase" evidence="2">
    <location>
        <begin position="12"/>
        <end position="229"/>
    </location>
</feature>
<dbReference type="SUPFAM" id="SSF100950">
    <property type="entry name" value="NagB/RpiA/CoA transferase-like"/>
    <property type="match status" value="1"/>
</dbReference>
<dbReference type="GO" id="GO:0019262">
    <property type="term" value="P:N-acetylneuraminate catabolic process"/>
    <property type="evidence" value="ECO:0007669"/>
    <property type="project" value="TreeGrafter"/>
</dbReference>
<dbReference type="GO" id="GO:0006046">
    <property type="term" value="P:N-acetylglucosamine catabolic process"/>
    <property type="evidence" value="ECO:0007669"/>
    <property type="project" value="TreeGrafter"/>
</dbReference>
<dbReference type="InterPro" id="IPR006148">
    <property type="entry name" value="Glc/Gal-6P_isomerase"/>
</dbReference>
<dbReference type="GO" id="GO:0042802">
    <property type="term" value="F:identical protein binding"/>
    <property type="evidence" value="ECO:0007669"/>
    <property type="project" value="TreeGrafter"/>
</dbReference>
<dbReference type="OrthoDB" id="9791139at2"/>
<dbReference type="Gene3D" id="3.40.50.1360">
    <property type="match status" value="1"/>
</dbReference>
<evidence type="ECO:0000313" key="4">
    <source>
        <dbReference type="Proteomes" id="UP000240042"/>
    </source>
</evidence>
<dbReference type="RefSeq" id="WP_092319782.1">
    <property type="nucleotide sequence ID" value="NZ_FOKY01000018.1"/>
</dbReference>
<keyword evidence="1" id="KW-0378">Hydrolase</keyword>
<reference evidence="4" key="1">
    <citation type="submission" date="2016-10" db="EMBL/GenBank/DDBJ databases">
        <authorList>
            <person name="Varghese N."/>
            <person name="Submissions S."/>
        </authorList>
    </citation>
    <scope>NUCLEOTIDE SEQUENCE [LARGE SCALE GENOMIC DNA]</scope>
    <source>
        <strain evidence="4">ATCC 43811</strain>
    </source>
</reference>
<dbReference type="GO" id="GO:0005737">
    <property type="term" value="C:cytoplasm"/>
    <property type="evidence" value="ECO:0007669"/>
    <property type="project" value="TreeGrafter"/>
</dbReference>
<dbReference type="InterPro" id="IPR037171">
    <property type="entry name" value="NagB/RpiA_transferase-like"/>
</dbReference>